<comment type="caution">
    <text evidence="1">The sequence shown here is derived from an EMBL/GenBank/DDBJ whole genome shotgun (WGS) entry which is preliminary data.</text>
</comment>
<proteinExistence type="predicted"/>
<dbReference type="AlphaFoldDB" id="A0AAE3QZB9"/>
<dbReference type="RefSeq" id="WP_313989286.1">
    <property type="nucleotide sequence ID" value="NZ_JASJOR010000003.1"/>
</dbReference>
<reference evidence="1" key="1">
    <citation type="submission" date="2023-05" db="EMBL/GenBank/DDBJ databases">
        <authorList>
            <person name="Zhang X."/>
        </authorList>
    </citation>
    <scope>NUCLEOTIDE SEQUENCE</scope>
    <source>
        <strain evidence="1">YF14B1</strain>
    </source>
</reference>
<evidence type="ECO:0000313" key="2">
    <source>
        <dbReference type="Proteomes" id="UP001241110"/>
    </source>
</evidence>
<accession>A0AAE3QZB9</accession>
<protein>
    <submittedName>
        <fullName evidence="1">Uncharacterized protein</fullName>
    </submittedName>
</protein>
<sequence length="152" mass="17828">MPQYIDSYYLVDSRQSKLIYDFFERFSFVKSEMSDEYPIPQYSDDPEKVFYLDSELLLYLENNDASDYIIYWGNLDETSEIKQFTLQYTNDGKMIFGVSIFGNEPGSVESILLFKKVKNYLNSQTACITVEEPPPISTLEFINFCKKRYIPG</sequence>
<name>A0AAE3QZB9_9BACT</name>
<organism evidence="1 2">
    <name type="scientific">Xanthocytophaga flava</name>
    <dbReference type="NCBI Taxonomy" id="3048013"/>
    <lineage>
        <taxon>Bacteria</taxon>
        <taxon>Pseudomonadati</taxon>
        <taxon>Bacteroidota</taxon>
        <taxon>Cytophagia</taxon>
        <taxon>Cytophagales</taxon>
        <taxon>Rhodocytophagaceae</taxon>
        <taxon>Xanthocytophaga</taxon>
    </lineage>
</organism>
<gene>
    <name evidence="1" type="ORF">QNI16_36280</name>
</gene>
<evidence type="ECO:0000313" key="1">
    <source>
        <dbReference type="EMBL" id="MDJ1485996.1"/>
    </source>
</evidence>
<dbReference type="EMBL" id="JASJOS010000026">
    <property type="protein sequence ID" value="MDJ1485996.1"/>
    <property type="molecule type" value="Genomic_DNA"/>
</dbReference>
<dbReference type="Proteomes" id="UP001241110">
    <property type="component" value="Unassembled WGS sequence"/>
</dbReference>